<protein>
    <submittedName>
        <fullName evidence="1">Uncharacterized protein</fullName>
    </submittedName>
</protein>
<dbReference type="EMBL" id="BBMS01000087">
    <property type="protein sequence ID" value="GAL30223.1"/>
    <property type="molecule type" value="Genomic_DNA"/>
</dbReference>
<evidence type="ECO:0000313" key="2">
    <source>
        <dbReference type="Proteomes" id="UP000029223"/>
    </source>
</evidence>
<reference evidence="2" key="1">
    <citation type="submission" date="2014-09" db="EMBL/GenBank/DDBJ databases">
        <title>Vibrio variabilis JCM 19239. (C206) whole genome shotgun sequence.</title>
        <authorList>
            <person name="Sawabe T."/>
            <person name="Meirelles P."/>
            <person name="Nakanishi M."/>
            <person name="Sayaka M."/>
            <person name="Hattori M."/>
            <person name="Ohkuma M."/>
        </authorList>
    </citation>
    <scope>NUCLEOTIDE SEQUENCE [LARGE SCALE GENOMIC DNA]</scope>
    <source>
        <strain evidence="2">JCM 19239</strain>
    </source>
</reference>
<keyword evidence="2" id="KW-1185">Reference proteome</keyword>
<organism evidence="1 2">
    <name type="scientific">Vibrio variabilis</name>
    <dbReference type="NCBI Taxonomy" id="990271"/>
    <lineage>
        <taxon>Bacteria</taxon>
        <taxon>Pseudomonadati</taxon>
        <taxon>Pseudomonadota</taxon>
        <taxon>Gammaproteobacteria</taxon>
        <taxon>Vibrionales</taxon>
        <taxon>Vibrionaceae</taxon>
        <taxon>Vibrio</taxon>
    </lineage>
</organism>
<comment type="caution">
    <text evidence="1">The sequence shown here is derived from an EMBL/GenBank/DDBJ whole genome shotgun (WGS) entry which is preliminary data.</text>
</comment>
<sequence length="47" mass="5591">MFEANIRMTNRISARIDAIGMESFGESLRKKEYMDIWADLESYFIKI</sequence>
<evidence type="ECO:0000313" key="1">
    <source>
        <dbReference type="EMBL" id="GAL30223.1"/>
    </source>
</evidence>
<dbReference type="Proteomes" id="UP000029223">
    <property type="component" value="Unassembled WGS sequence"/>
</dbReference>
<name>A0ABQ0JN96_9VIBR</name>
<proteinExistence type="predicted"/>
<accession>A0ABQ0JN96</accession>
<reference evidence="2" key="2">
    <citation type="submission" date="2014-09" db="EMBL/GenBank/DDBJ databases">
        <authorList>
            <consortium name="NBRP consortium"/>
            <person name="Sawabe T."/>
            <person name="Meirelles P."/>
            <person name="Nakanishi M."/>
            <person name="Sayaka M."/>
            <person name="Hattori M."/>
            <person name="Ohkuma M."/>
        </authorList>
    </citation>
    <scope>NUCLEOTIDE SEQUENCE [LARGE SCALE GENOMIC DNA]</scope>
    <source>
        <strain evidence="2">JCM 19239</strain>
    </source>
</reference>
<gene>
    <name evidence="1" type="ORF">JCM19239_1752</name>
</gene>